<dbReference type="InterPro" id="IPR036388">
    <property type="entry name" value="WH-like_DNA-bd_sf"/>
</dbReference>
<feature type="non-terminal residue" evidence="5">
    <location>
        <position position="96"/>
    </location>
</feature>
<reference evidence="5 6" key="1">
    <citation type="journal article" date="2014" name="Am. J. Bot.">
        <title>Genome assembly and annotation for red clover (Trifolium pratense; Fabaceae).</title>
        <authorList>
            <person name="Istvanek J."/>
            <person name="Jaros M."/>
            <person name="Krenek A."/>
            <person name="Repkova J."/>
        </authorList>
    </citation>
    <scope>NUCLEOTIDE SEQUENCE [LARGE SCALE GENOMIC DNA]</scope>
    <source>
        <strain evidence="6">cv. Tatra</strain>
        <tissue evidence="5">Young leaves</tissue>
    </source>
</reference>
<gene>
    <name evidence="5" type="ORF">L195_g051779</name>
</gene>
<dbReference type="Pfam" id="PF00538">
    <property type="entry name" value="Linker_histone"/>
    <property type="match status" value="1"/>
</dbReference>
<dbReference type="InterPro" id="IPR036390">
    <property type="entry name" value="WH_DNA-bd_sf"/>
</dbReference>
<organism evidence="5 6">
    <name type="scientific">Trifolium pratense</name>
    <name type="common">Red clover</name>
    <dbReference type="NCBI Taxonomy" id="57577"/>
    <lineage>
        <taxon>Eukaryota</taxon>
        <taxon>Viridiplantae</taxon>
        <taxon>Streptophyta</taxon>
        <taxon>Embryophyta</taxon>
        <taxon>Tracheophyta</taxon>
        <taxon>Spermatophyta</taxon>
        <taxon>Magnoliopsida</taxon>
        <taxon>eudicotyledons</taxon>
        <taxon>Gunneridae</taxon>
        <taxon>Pentapetalae</taxon>
        <taxon>rosids</taxon>
        <taxon>fabids</taxon>
        <taxon>Fabales</taxon>
        <taxon>Fabaceae</taxon>
        <taxon>Papilionoideae</taxon>
        <taxon>50 kb inversion clade</taxon>
        <taxon>NPAAA clade</taxon>
        <taxon>Hologalegina</taxon>
        <taxon>IRL clade</taxon>
        <taxon>Trifolieae</taxon>
        <taxon>Trifolium</taxon>
    </lineage>
</organism>
<keyword evidence="3" id="KW-0539">Nucleus</keyword>
<dbReference type="GO" id="GO:0000786">
    <property type="term" value="C:nucleosome"/>
    <property type="evidence" value="ECO:0007669"/>
    <property type="project" value="InterPro"/>
</dbReference>
<proteinExistence type="predicted"/>
<dbReference type="GO" id="GO:0030261">
    <property type="term" value="P:chromosome condensation"/>
    <property type="evidence" value="ECO:0007669"/>
    <property type="project" value="TreeGrafter"/>
</dbReference>
<evidence type="ECO:0000259" key="4">
    <source>
        <dbReference type="PROSITE" id="PS51504"/>
    </source>
</evidence>
<dbReference type="SUPFAM" id="SSF46785">
    <property type="entry name" value="Winged helix' DNA-binding domain"/>
    <property type="match status" value="1"/>
</dbReference>
<comment type="subcellular location">
    <subcellularLocation>
        <location evidence="1">Nucleus</location>
    </subcellularLocation>
</comment>
<evidence type="ECO:0000256" key="2">
    <source>
        <dbReference type="ARBA" id="ARBA00023125"/>
    </source>
</evidence>
<dbReference type="SMART" id="SM00526">
    <property type="entry name" value="H15"/>
    <property type="match status" value="1"/>
</dbReference>
<dbReference type="Proteomes" id="UP000236291">
    <property type="component" value="Unassembled WGS sequence"/>
</dbReference>
<accession>A0A2K3K1N3</accession>
<keyword evidence="2" id="KW-0238">DNA-binding</keyword>
<dbReference type="PROSITE" id="PS51504">
    <property type="entry name" value="H15"/>
    <property type="match status" value="1"/>
</dbReference>
<sequence length="96" mass="10714">MVAINPNSSSTINSPNVSSFIDNRLPQVLKSFDTPTHPPYALMIKRAMKELNEESGSTEEAISEFIRREYGEELPFAHAPMLYAQLSKLCNNGDLV</sequence>
<dbReference type="GO" id="GO:0031492">
    <property type="term" value="F:nucleosomal DNA binding"/>
    <property type="evidence" value="ECO:0007669"/>
    <property type="project" value="TreeGrafter"/>
</dbReference>
<dbReference type="GO" id="GO:0005730">
    <property type="term" value="C:nucleolus"/>
    <property type="evidence" value="ECO:0007669"/>
    <property type="project" value="TreeGrafter"/>
</dbReference>
<reference evidence="5 6" key="2">
    <citation type="journal article" date="2017" name="Front. Plant Sci.">
        <title>Gene Classification and Mining of Molecular Markers Useful in Red Clover (Trifolium pratense) Breeding.</title>
        <authorList>
            <person name="Istvanek J."/>
            <person name="Dluhosova J."/>
            <person name="Dluhos P."/>
            <person name="Patkova L."/>
            <person name="Nedelnik J."/>
            <person name="Repkova J."/>
        </authorList>
    </citation>
    <scope>NUCLEOTIDE SEQUENCE [LARGE SCALE GENOMIC DNA]</scope>
    <source>
        <strain evidence="6">cv. Tatra</strain>
        <tissue evidence="5">Young leaves</tissue>
    </source>
</reference>
<dbReference type="AlphaFoldDB" id="A0A2K3K1N3"/>
<dbReference type="GO" id="GO:0003690">
    <property type="term" value="F:double-stranded DNA binding"/>
    <property type="evidence" value="ECO:0007669"/>
    <property type="project" value="TreeGrafter"/>
</dbReference>
<dbReference type="STRING" id="57577.A0A2K3K1N3"/>
<dbReference type="GO" id="GO:0006334">
    <property type="term" value="P:nucleosome assembly"/>
    <property type="evidence" value="ECO:0007669"/>
    <property type="project" value="InterPro"/>
</dbReference>
<feature type="domain" description="H15" evidence="4">
    <location>
        <begin position="36"/>
        <end position="96"/>
    </location>
</feature>
<dbReference type="PANTHER" id="PTHR11467:SF109">
    <property type="entry name" value="H15 DOMAIN-CONTAINING PROTEIN"/>
    <property type="match status" value="1"/>
</dbReference>
<dbReference type="EMBL" id="ASHM01082130">
    <property type="protein sequence ID" value="PNX60150.1"/>
    <property type="molecule type" value="Genomic_DNA"/>
</dbReference>
<evidence type="ECO:0000313" key="6">
    <source>
        <dbReference type="Proteomes" id="UP000236291"/>
    </source>
</evidence>
<dbReference type="PANTHER" id="PTHR11467">
    <property type="entry name" value="HISTONE H1"/>
    <property type="match status" value="1"/>
</dbReference>
<name>A0A2K3K1N3_TRIPR</name>
<comment type="caution">
    <text evidence="5">The sequence shown here is derived from an EMBL/GenBank/DDBJ whole genome shotgun (WGS) entry which is preliminary data.</text>
</comment>
<dbReference type="GO" id="GO:0045910">
    <property type="term" value="P:negative regulation of DNA recombination"/>
    <property type="evidence" value="ECO:0007669"/>
    <property type="project" value="TreeGrafter"/>
</dbReference>
<evidence type="ECO:0000256" key="3">
    <source>
        <dbReference type="ARBA" id="ARBA00023242"/>
    </source>
</evidence>
<dbReference type="Gene3D" id="1.10.10.10">
    <property type="entry name" value="Winged helix-like DNA-binding domain superfamily/Winged helix DNA-binding domain"/>
    <property type="match status" value="1"/>
</dbReference>
<evidence type="ECO:0000256" key="1">
    <source>
        <dbReference type="ARBA" id="ARBA00004123"/>
    </source>
</evidence>
<evidence type="ECO:0000313" key="5">
    <source>
        <dbReference type="EMBL" id="PNX60150.1"/>
    </source>
</evidence>
<protein>
    <submittedName>
        <fullName evidence="5">HMG-Y-related protein A</fullName>
    </submittedName>
</protein>
<dbReference type="InterPro" id="IPR005818">
    <property type="entry name" value="Histone_H1/H5_H15"/>
</dbReference>